<dbReference type="GO" id="GO:0006629">
    <property type="term" value="P:lipid metabolic process"/>
    <property type="evidence" value="ECO:0007669"/>
    <property type="project" value="InterPro"/>
</dbReference>
<comment type="similarity">
    <text evidence="2">Belongs to the fatty acid desaturase type 2 family.</text>
</comment>
<keyword evidence="3" id="KW-0812">Transmembrane</keyword>
<feature type="domain" description="Fatty acid desaturase" evidence="4">
    <location>
        <begin position="82"/>
        <end position="338"/>
    </location>
</feature>
<feature type="transmembrane region" description="Helical" evidence="3">
    <location>
        <begin position="83"/>
        <end position="103"/>
    </location>
</feature>
<keyword evidence="3" id="KW-1133">Transmembrane helix</keyword>
<feature type="transmembrane region" description="Helical" evidence="3">
    <location>
        <begin position="168"/>
        <end position="188"/>
    </location>
</feature>
<feature type="transmembrane region" description="Helical" evidence="3">
    <location>
        <begin position="56"/>
        <end position="77"/>
    </location>
</feature>
<dbReference type="AlphaFoldDB" id="A0A1Z4JNN2"/>
<dbReference type="EMBL" id="AP018203">
    <property type="protein sequence ID" value="BAY58352.1"/>
    <property type="molecule type" value="Genomic_DNA"/>
</dbReference>
<evidence type="ECO:0000259" key="4">
    <source>
        <dbReference type="Pfam" id="PF00487"/>
    </source>
</evidence>
<evidence type="ECO:0000313" key="5">
    <source>
        <dbReference type="EMBL" id="BAY58352.1"/>
    </source>
</evidence>
<comment type="cofactor">
    <cofactor evidence="1">
        <name>Fe(2+)</name>
        <dbReference type="ChEBI" id="CHEBI:29033"/>
    </cofactor>
</comment>
<protein>
    <submittedName>
        <fullName evidence="5">Putative fatty acid desaturase</fullName>
    </submittedName>
</protein>
<dbReference type="InterPro" id="IPR005804">
    <property type="entry name" value="FA_desaturase_dom"/>
</dbReference>
<dbReference type="Pfam" id="PF00487">
    <property type="entry name" value="FA_desaturase"/>
    <property type="match status" value="1"/>
</dbReference>
<evidence type="ECO:0000313" key="6">
    <source>
        <dbReference type="Proteomes" id="UP000217895"/>
    </source>
</evidence>
<reference evidence="5 6" key="1">
    <citation type="submission" date="2017-06" db="EMBL/GenBank/DDBJ databases">
        <title>Genome sequencing of cyanobaciteial culture collection at National Institute for Environmental Studies (NIES).</title>
        <authorList>
            <person name="Hirose Y."/>
            <person name="Shimura Y."/>
            <person name="Fujisawa T."/>
            <person name="Nakamura Y."/>
            <person name="Kawachi M."/>
        </authorList>
    </citation>
    <scope>NUCLEOTIDE SEQUENCE [LARGE SCALE GENOMIC DNA]</scope>
    <source>
        <strain evidence="5 6">NIES-2135</strain>
    </source>
</reference>
<organism evidence="5 6">
    <name type="scientific">Leptolyngbya boryana NIES-2135</name>
    <dbReference type="NCBI Taxonomy" id="1973484"/>
    <lineage>
        <taxon>Bacteria</taxon>
        <taxon>Bacillati</taxon>
        <taxon>Cyanobacteriota</taxon>
        <taxon>Cyanophyceae</taxon>
        <taxon>Leptolyngbyales</taxon>
        <taxon>Leptolyngbyaceae</taxon>
        <taxon>Leptolyngbya group</taxon>
        <taxon>Leptolyngbya</taxon>
    </lineage>
</organism>
<evidence type="ECO:0000256" key="1">
    <source>
        <dbReference type="ARBA" id="ARBA00001954"/>
    </source>
</evidence>
<dbReference type="Proteomes" id="UP000217895">
    <property type="component" value="Chromosome"/>
</dbReference>
<sequence>MAVSPLSGLRSTSPEFIPGWVSNEARELTELMFNYAYLFMVSRTMYLKRDLHSLKLFWNGLAIFYTLSSYSTGIGLLLLPASWLNIVGVLLLTHSLTLATYLAHEFMHANVFSHLRWNAFGGNVMLWLNGSCYVRFSELMKMHIAHHTDRIDYCRFNLVAFLDSLPSLLRFTFLASEWLYIPSLAFFLRIRLMLAPFRQLERRHDRIRVVSIFLIRSALFAVLGAISLKALLLYLVAYISMIHILRLMDAFQHTYESLPVGVPLPQKFQNISREEANIYEQANTFSNIISHQYPWLNLILLNFGYHNAHHADMTCPWYSLPKLDRQLYPDSQSHYLILRSLLRNYHRFRVSRIYSGQGEVLTQHGNLQFDKFYGATEVSFLVVPS</sequence>
<name>A0A1Z4JNN2_LEPBY</name>
<evidence type="ECO:0000256" key="3">
    <source>
        <dbReference type="SAM" id="Phobius"/>
    </source>
</evidence>
<accession>A0A1Z4JNN2</accession>
<feature type="transmembrane region" description="Helical" evidence="3">
    <location>
        <begin position="209"/>
        <end position="226"/>
    </location>
</feature>
<evidence type="ECO:0000256" key="2">
    <source>
        <dbReference type="ARBA" id="ARBA00008749"/>
    </source>
</evidence>
<keyword evidence="6" id="KW-1185">Reference proteome</keyword>
<keyword evidence="3" id="KW-0472">Membrane</keyword>
<proteinExistence type="inferred from homology"/>
<gene>
    <name evidence="5" type="ORF">NIES2135_52250</name>
</gene>